<keyword evidence="3 8" id="KW-0378">Hydrolase</keyword>
<dbReference type="InterPro" id="IPR001223">
    <property type="entry name" value="Glyco_hydro18_cat"/>
</dbReference>
<reference evidence="12" key="1">
    <citation type="submission" date="2021-07" db="EMBL/GenBank/DDBJ databases">
        <title>Draft genome of Mortierella alpina, strain LL118, isolated from an aspen leaf litter sample.</title>
        <authorList>
            <person name="Yang S."/>
            <person name="Vinatzer B.A."/>
        </authorList>
    </citation>
    <scope>NUCLEOTIDE SEQUENCE</scope>
    <source>
        <strain evidence="12">LL118</strain>
    </source>
</reference>
<dbReference type="EMBL" id="JAIFTL010000220">
    <property type="protein sequence ID" value="KAG9321213.1"/>
    <property type="molecule type" value="Genomic_DNA"/>
</dbReference>
<evidence type="ECO:0000313" key="12">
    <source>
        <dbReference type="EMBL" id="KAG9321213.1"/>
    </source>
</evidence>
<keyword evidence="5" id="KW-0119">Carbohydrate metabolism</keyword>
<dbReference type="GO" id="GO:0006032">
    <property type="term" value="P:chitin catabolic process"/>
    <property type="evidence" value="ECO:0007669"/>
    <property type="project" value="UniProtKB-KW"/>
</dbReference>
<feature type="compositionally biased region" description="Low complexity" evidence="9">
    <location>
        <begin position="384"/>
        <end position="408"/>
    </location>
</feature>
<dbReference type="GO" id="GO:0005576">
    <property type="term" value="C:extracellular region"/>
    <property type="evidence" value="ECO:0007669"/>
    <property type="project" value="TreeGrafter"/>
</dbReference>
<keyword evidence="4" id="KW-0146">Chitin degradation</keyword>
<proteinExistence type="predicted"/>
<dbReference type="InterPro" id="IPR001579">
    <property type="entry name" value="Glyco_hydro_18_chit_AS"/>
</dbReference>
<dbReference type="InterPro" id="IPR050542">
    <property type="entry name" value="Glycosyl_Hydrlase18_Chitinase"/>
</dbReference>
<evidence type="ECO:0000256" key="8">
    <source>
        <dbReference type="RuleBase" id="RU000489"/>
    </source>
</evidence>
<feature type="region of interest" description="Disordered" evidence="9">
    <location>
        <begin position="384"/>
        <end position="454"/>
    </location>
</feature>
<comment type="catalytic activity">
    <reaction evidence="1">
        <text>Random endo-hydrolysis of N-acetyl-beta-D-glucosaminide (1-&gt;4)-beta-linkages in chitin and chitodextrins.</text>
        <dbReference type="EC" id="3.2.1.14"/>
    </reaction>
</comment>
<evidence type="ECO:0000256" key="5">
    <source>
        <dbReference type="ARBA" id="ARBA00023277"/>
    </source>
</evidence>
<dbReference type="Proteomes" id="UP000717515">
    <property type="component" value="Unassembled WGS sequence"/>
</dbReference>
<keyword evidence="7" id="KW-0624">Polysaccharide degradation</keyword>
<evidence type="ECO:0000256" key="3">
    <source>
        <dbReference type="ARBA" id="ARBA00022801"/>
    </source>
</evidence>
<dbReference type="SUPFAM" id="SSF51445">
    <property type="entry name" value="(Trans)glycosidases"/>
    <property type="match status" value="1"/>
</dbReference>
<evidence type="ECO:0000256" key="1">
    <source>
        <dbReference type="ARBA" id="ARBA00000822"/>
    </source>
</evidence>
<dbReference type="PANTHER" id="PTHR45708:SF49">
    <property type="entry name" value="ENDOCHITINASE"/>
    <property type="match status" value="1"/>
</dbReference>
<dbReference type="CDD" id="cd02877">
    <property type="entry name" value="GH18_hevamine_XipI_class_III"/>
    <property type="match status" value="1"/>
</dbReference>
<evidence type="ECO:0000256" key="10">
    <source>
        <dbReference type="SAM" id="SignalP"/>
    </source>
</evidence>
<comment type="caution">
    <text evidence="12">The sequence shown here is derived from an EMBL/GenBank/DDBJ whole genome shotgun (WGS) entry which is preliminary data.</text>
</comment>
<evidence type="ECO:0000313" key="13">
    <source>
        <dbReference type="Proteomes" id="UP000717515"/>
    </source>
</evidence>
<dbReference type="PROSITE" id="PS51910">
    <property type="entry name" value="GH18_2"/>
    <property type="match status" value="1"/>
</dbReference>
<evidence type="ECO:0000256" key="6">
    <source>
        <dbReference type="ARBA" id="ARBA00023295"/>
    </source>
</evidence>
<organism evidence="12 13">
    <name type="scientific">Mortierella alpina</name>
    <name type="common">Oleaginous fungus</name>
    <name type="synonym">Mortierella renispora</name>
    <dbReference type="NCBI Taxonomy" id="64518"/>
    <lineage>
        <taxon>Eukaryota</taxon>
        <taxon>Fungi</taxon>
        <taxon>Fungi incertae sedis</taxon>
        <taxon>Mucoromycota</taxon>
        <taxon>Mortierellomycotina</taxon>
        <taxon>Mortierellomycetes</taxon>
        <taxon>Mortierellales</taxon>
        <taxon>Mortierellaceae</taxon>
        <taxon>Mortierella</taxon>
    </lineage>
</organism>
<feature type="domain" description="GH18" evidence="11">
    <location>
        <begin position="34"/>
        <end position="340"/>
    </location>
</feature>
<keyword evidence="6 8" id="KW-0326">Glycosidase</keyword>
<evidence type="ECO:0000256" key="9">
    <source>
        <dbReference type="SAM" id="MobiDB-lite"/>
    </source>
</evidence>
<dbReference type="Gene3D" id="3.20.20.80">
    <property type="entry name" value="Glycosidases"/>
    <property type="match status" value="1"/>
</dbReference>
<gene>
    <name evidence="12" type="ORF">KVV02_002125</name>
</gene>
<evidence type="ECO:0000256" key="2">
    <source>
        <dbReference type="ARBA" id="ARBA00012729"/>
    </source>
</evidence>
<feature type="signal peptide" evidence="10">
    <location>
        <begin position="1"/>
        <end position="27"/>
    </location>
</feature>
<dbReference type="PROSITE" id="PS01095">
    <property type="entry name" value="GH18_1"/>
    <property type="match status" value="1"/>
</dbReference>
<dbReference type="InterPro" id="IPR045321">
    <property type="entry name" value="Cts1-like"/>
</dbReference>
<dbReference type="GO" id="GO:0000272">
    <property type="term" value="P:polysaccharide catabolic process"/>
    <property type="evidence" value="ECO:0007669"/>
    <property type="project" value="UniProtKB-KW"/>
</dbReference>
<dbReference type="PANTHER" id="PTHR45708">
    <property type="entry name" value="ENDOCHITINASE"/>
    <property type="match status" value="1"/>
</dbReference>
<name>A0A9P7ZYV3_MORAP</name>
<dbReference type="GO" id="GO:0008843">
    <property type="term" value="F:endochitinase activity"/>
    <property type="evidence" value="ECO:0007669"/>
    <property type="project" value="UniProtKB-EC"/>
</dbReference>
<keyword evidence="10" id="KW-0732">Signal</keyword>
<dbReference type="InterPro" id="IPR017853">
    <property type="entry name" value="GH"/>
</dbReference>
<accession>A0A9P7ZYV3</accession>
<dbReference type="EC" id="3.2.1.14" evidence="2"/>
<dbReference type="AlphaFoldDB" id="A0A9P7ZYV3"/>
<dbReference type="Pfam" id="PF00704">
    <property type="entry name" value="Glyco_hydro_18"/>
    <property type="match status" value="1"/>
</dbReference>
<evidence type="ECO:0000259" key="11">
    <source>
        <dbReference type="PROSITE" id="PS51910"/>
    </source>
</evidence>
<protein>
    <recommendedName>
        <fullName evidence="2">chitinase</fullName>
        <ecNumber evidence="2">3.2.1.14</ecNumber>
    </recommendedName>
</protein>
<feature type="chain" id="PRO_5040280931" description="chitinase" evidence="10">
    <location>
        <begin position="28"/>
        <end position="740"/>
    </location>
</feature>
<evidence type="ECO:0000256" key="4">
    <source>
        <dbReference type="ARBA" id="ARBA00023024"/>
    </source>
</evidence>
<feature type="compositionally biased region" description="Pro residues" evidence="9">
    <location>
        <begin position="421"/>
        <end position="432"/>
    </location>
</feature>
<sequence>MGMVRPQGLKLCLNALLSAALILSAGAFNIHLDDNLVNYWGQNSYGASGGDMRLWQKPLADYCQNSDGEDVLVLAFLHVFNSAQRGLPRMDLSNQCNPTSVFPGTSLLHCPQTGAGVKLCQSKGKAVILSLGGAAGAYGFSDDAEAKDFAHMIWNLFLGGSSTTRPLDDAVLDGVDLDIEGGSTAGYTAFVSELRSLYATDPKKQYYISAAPQCPFPDAYLGVTLQSAWVDMVFVQYYNNFCGTQSFGSPNFNFEQWDTWAKTVSVNKAVKIYLGVPASRTAANAGYVAPERLHAIMDAVRCKYSSFGGVMMWDVSQAYSNLDSGGTQYSIQAARHLKRPRSDACAEVPATSSVPSSLAPSLVSSSLTSLPATHISTIATPLALSSASTPPSRSPSSSASASVSGPAAQIPSQNSSQTPPLQHPPQTLPPQAPLREHPQLISQPNPPSEIIQQHEDKSKCRVRGETCSMPVDAVQCDGYNRVFCLYGRWFFQPCAPGTYCKGDGECVASNGITVKSCAELEQDGKTTWEMKRQMHDTIERMWSAFDNVMHATLSSYLGLDSSYQTTTEKKHTGSSLDTIQHAFEVPSSLETKDSITDDLELFLIDFVELDPSKEFVGFQLDPQEQNTTTWRTQVRIRTNGAAISPVWRVSFYVKPGEFVRSTTKGVFHQQGLRVTVVSDPKQEAEQSMVIRFVVDGVRAMSVESADSPEATTSQTIFEASSLPDPAFASFETARLHDQAL</sequence>
<evidence type="ECO:0000256" key="7">
    <source>
        <dbReference type="ARBA" id="ARBA00023326"/>
    </source>
</evidence>